<dbReference type="SFLD" id="SFLDS00005">
    <property type="entry name" value="Isoprenoid_Synthase_Type_I"/>
    <property type="match status" value="1"/>
</dbReference>
<evidence type="ECO:0000256" key="5">
    <source>
        <dbReference type="ARBA" id="ARBA00022842"/>
    </source>
</evidence>
<dbReference type="AlphaFoldDB" id="A0A1F5VM99"/>
<dbReference type="GO" id="GO:0004659">
    <property type="term" value="F:prenyltransferase activity"/>
    <property type="evidence" value="ECO:0007669"/>
    <property type="project" value="InterPro"/>
</dbReference>
<evidence type="ECO:0008006" key="10">
    <source>
        <dbReference type="Google" id="ProtNLM"/>
    </source>
</evidence>
<dbReference type="Pfam" id="PF00348">
    <property type="entry name" value="polyprenyl_synt"/>
    <property type="match status" value="1"/>
</dbReference>
<keyword evidence="5" id="KW-0460">Magnesium</keyword>
<accession>A0A1F5VM99</accession>
<dbReference type="STRING" id="1817863.A2Y62_06795"/>
<dbReference type="GO" id="GO:0016114">
    <property type="term" value="P:terpenoid biosynthetic process"/>
    <property type="evidence" value="ECO:0007669"/>
    <property type="project" value="UniProtKB-ARBA"/>
</dbReference>
<reference evidence="8 9" key="1">
    <citation type="journal article" date="2016" name="Nat. Commun.">
        <title>Thousands of microbial genomes shed light on interconnected biogeochemical processes in an aquifer system.</title>
        <authorList>
            <person name="Anantharaman K."/>
            <person name="Brown C.T."/>
            <person name="Hug L.A."/>
            <person name="Sharon I."/>
            <person name="Castelle C.J."/>
            <person name="Probst A.J."/>
            <person name="Thomas B.C."/>
            <person name="Singh A."/>
            <person name="Wilkins M.J."/>
            <person name="Karaoz U."/>
            <person name="Brodie E.L."/>
            <person name="Williams K.H."/>
            <person name="Hubbard S.S."/>
            <person name="Banfield J.F."/>
        </authorList>
    </citation>
    <scope>NUCLEOTIDE SEQUENCE [LARGE SCALE GENOMIC DNA]</scope>
</reference>
<dbReference type="EMBL" id="MFGW01000136">
    <property type="protein sequence ID" value="OGF64533.1"/>
    <property type="molecule type" value="Genomic_DNA"/>
</dbReference>
<keyword evidence="6" id="KW-0414">Isoprene biosynthesis</keyword>
<dbReference type="Proteomes" id="UP000178943">
    <property type="component" value="Unassembled WGS sequence"/>
</dbReference>
<dbReference type="SUPFAM" id="SSF48576">
    <property type="entry name" value="Terpenoid synthases"/>
    <property type="match status" value="1"/>
</dbReference>
<dbReference type="PROSITE" id="PS00444">
    <property type="entry name" value="POLYPRENYL_SYNTHASE_2"/>
    <property type="match status" value="1"/>
</dbReference>
<evidence type="ECO:0000256" key="4">
    <source>
        <dbReference type="ARBA" id="ARBA00022723"/>
    </source>
</evidence>
<dbReference type="InterPro" id="IPR000092">
    <property type="entry name" value="Polyprenyl_synt"/>
</dbReference>
<comment type="similarity">
    <text evidence="2 7">Belongs to the FPP/GGPP synthase family.</text>
</comment>
<dbReference type="SFLD" id="SFLDG01017">
    <property type="entry name" value="Polyprenyl_Transferase_Like"/>
    <property type="match status" value="1"/>
</dbReference>
<dbReference type="InterPro" id="IPR033749">
    <property type="entry name" value="Polyprenyl_synt_CS"/>
</dbReference>
<dbReference type="FunFam" id="1.10.600.10:FF:000001">
    <property type="entry name" value="Geranylgeranyl diphosphate synthase"/>
    <property type="match status" value="1"/>
</dbReference>
<evidence type="ECO:0000313" key="9">
    <source>
        <dbReference type="Proteomes" id="UP000178943"/>
    </source>
</evidence>
<keyword evidence="4" id="KW-0479">Metal-binding</keyword>
<dbReference type="PANTHER" id="PTHR43281:SF1">
    <property type="entry name" value="FARNESYL DIPHOSPHATE SYNTHASE"/>
    <property type="match status" value="1"/>
</dbReference>
<gene>
    <name evidence="8" type="ORF">A2Y62_06795</name>
</gene>
<evidence type="ECO:0000256" key="1">
    <source>
        <dbReference type="ARBA" id="ARBA00001946"/>
    </source>
</evidence>
<comment type="cofactor">
    <cofactor evidence="1">
        <name>Mg(2+)</name>
        <dbReference type="ChEBI" id="CHEBI:18420"/>
    </cofactor>
</comment>
<dbReference type="CDD" id="cd00685">
    <property type="entry name" value="Trans_IPPS_HT"/>
    <property type="match status" value="1"/>
</dbReference>
<name>A0A1F5VM99_9BACT</name>
<evidence type="ECO:0000313" key="8">
    <source>
        <dbReference type="EMBL" id="OGF64533.1"/>
    </source>
</evidence>
<organism evidence="8 9">
    <name type="scientific">Candidatus Fischerbacteria bacterium RBG_13_37_8</name>
    <dbReference type="NCBI Taxonomy" id="1817863"/>
    <lineage>
        <taxon>Bacteria</taxon>
        <taxon>Candidatus Fischeribacteriota</taxon>
    </lineage>
</organism>
<sequence length="294" mass="32512">MLDVYIKKTLLLIETALDNYFPKTPGIATKVHESMKYTLFSGGKRIRPLLMTLVAESFNNAVSKVYPFACAVEFVHTSSLILDDLPCMDNAALRRNKPANHLVYGEDIAILAAIGLLNHAYSIIANEINNVAHEKILHILDLLTDAISINGLVGGQSLDLLSKDKNIELTMLHYIHQHKTASLFIAATDISALLSNASNQERAAIREYSKAIGLAFQISDDLNDLLYTEKELGKDTKKDIKSTTYVSFYGVTGACNMVNELTEKAKHAISALIHNTELLIQLADTLKRKESCHL</sequence>
<dbReference type="PANTHER" id="PTHR43281">
    <property type="entry name" value="FARNESYL DIPHOSPHATE SYNTHASE"/>
    <property type="match status" value="1"/>
</dbReference>
<keyword evidence="3 7" id="KW-0808">Transferase</keyword>
<comment type="caution">
    <text evidence="8">The sequence shown here is derived from an EMBL/GenBank/DDBJ whole genome shotgun (WGS) entry which is preliminary data.</text>
</comment>
<protein>
    <recommendedName>
        <fullName evidence="10">Polyprenyl synthetase</fullName>
    </recommendedName>
</protein>
<evidence type="ECO:0000256" key="6">
    <source>
        <dbReference type="ARBA" id="ARBA00023229"/>
    </source>
</evidence>
<evidence type="ECO:0000256" key="3">
    <source>
        <dbReference type="ARBA" id="ARBA00022679"/>
    </source>
</evidence>
<dbReference type="GO" id="GO:0046872">
    <property type="term" value="F:metal ion binding"/>
    <property type="evidence" value="ECO:0007669"/>
    <property type="project" value="UniProtKB-KW"/>
</dbReference>
<dbReference type="Gene3D" id="1.10.600.10">
    <property type="entry name" value="Farnesyl Diphosphate Synthase"/>
    <property type="match status" value="1"/>
</dbReference>
<evidence type="ECO:0000256" key="7">
    <source>
        <dbReference type="RuleBase" id="RU004466"/>
    </source>
</evidence>
<dbReference type="InterPro" id="IPR008949">
    <property type="entry name" value="Isoprenoid_synthase_dom_sf"/>
</dbReference>
<proteinExistence type="inferred from homology"/>
<evidence type="ECO:0000256" key="2">
    <source>
        <dbReference type="ARBA" id="ARBA00006706"/>
    </source>
</evidence>